<evidence type="ECO:0000256" key="5">
    <source>
        <dbReference type="ARBA" id="ARBA00023136"/>
    </source>
</evidence>
<evidence type="ECO:0000256" key="4">
    <source>
        <dbReference type="ARBA" id="ARBA00022679"/>
    </source>
</evidence>
<comment type="subcellular location">
    <subcellularLocation>
        <location evidence="1">Cell inner membrane</location>
    </subcellularLocation>
</comment>
<dbReference type="PANTHER" id="PTHR30606">
    <property type="entry name" value="LIPID A BIOSYNTHESIS LAUROYL ACYLTRANSFERASE"/>
    <property type="match status" value="1"/>
</dbReference>
<dbReference type="Proteomes" id="UP000316292">
    <property type="component" value="Unassembled WGS sequence"/>
</dbReference>
<comment type="caution">
    <text evidence="7">The sequence shown here is derived from an EMBL/GenBank/DDBJ whole genome shotgun (WGS) entry which is preliminary data.</text>
</comment>
<proteinExistence type="predicted"/>
<evidence type="ECO:0008006" key="9">
    <source>
        <dbReference type="Google" id="ProtNLM"/>
    </source>
</evidence>
<keyword evidence="3" id="KW-0997">Cell inner membrane</keyword>
<dbReference type="AlphaFoldDB" id="A0A538S6Y5"/>
<dbReference type="PANTHER" id="PTHR30606:SF9">
    <property type="entry name" value="LIPID A BIOSYNTHESIS LAUROYLTRANSFERASE"/>
    <property type="match status" value="1"/>
</dbReference>
<dbReference type="GO" id="GO:0009247">
    <property type="term" value="P:glycolipid biosynthetic process"/>
    <property type="evidence" value="ECO:0007669"/>
    <property type="project" value="UniProtKB-ARBA"/>
</dbReference>
<keyword evidence="2" id="KW-1003">Cell membrane</keyword>
<dbReference type="GO" id="GO:0005886">
    <property type="term" value="C:plasma membrane"/>
    <property type="evidence" value="ECO:0007669"/>
    <property type="project" value="UniProtKB-SubCell"/>
</dbReference>
<dbReference type="Pfam" id="PF03279">
    <property type="entry name" value="Lip_A_acyltrans"/>
    <property type="match status" value="1"/>
</dbReference>
<evidence type="ECO:0000313" key="7">
    <source>
        <dbReference type="EMBL" id="TMQ47148.1"/>
    </source>
</evidence>
<gene>
    <name evidence="7" type="ORF">E6K71_10790</name>
</gene>
<evidence type="ECO:0000256" key="2">
    <source>
        <dbReference type="ARBA" id="ARBA00022475"/>
    </source>
</evidence>
<keyword evidence="4" id="KW-0808">Transferase</keyword>
<dbReference type="InterPro" id="IPR004960">
    <property type="entry name" value="LipA_acyltrans"/>
</dbReference>
<dbReference type="EMBL" id="VBOR01000125">
    <property type="protein sequence ID" value="TMQ47148.1"/>
    <property type="molecule type" value="Genomic_DNA"/>
</dbReference>
<reference evidence="7 8" key="1">
    <citation type="journal article" date="2019" name="Nat. Microbiol.">
        <title>Mediterranean grassland soil C-N compound turnover is dependent on rainfall and depth, and is mediated by genomically divergent microorganisms.</title>
        <authorList>
            <person name="Diamond S."/>
            <person name="Andeer P.F."/>
            <person name="Li Z."/>
            <person name="Crits-Christoph A."/>
            <person name="Burstein D."/>
            <person name="Anantharaman K."/>
            <person name="Lane K.R."/>
            <person name="Thomas B.C."/>
            <person name="Pan C."/>
            <person name="Northen T.R."/>
            <person name="Banfield J.F."/>
        </authorList>
    </citation>
    <scope>NUCLEOTIDE SEQUENCE [LARGE SCALE GENOMIC DNA]</scope>
    <source>
        <strain evidence="7">WS_1</strain>
    </source>
</reference>
<dbReference type="CDD" id="cd07984">
    <property type="entry name" value="LPLAT_LABLAT-like"/>
    <property type="match status" value="1"/>
</dbReference>
<dbReference type="GO" id="GO:0016746">
    <property type="term" value="F:acyltransferase activity"/>
    <property type="evidence" value="ECO:0007669"/>
    <property type="project" value="UniProtKB-KW"/>
</dbReference>
<sequence length="331" mass="36088">MLDASGAARVASNRDVRSRAPPGAALIPSFLLNAALRLAPSLPEPAIDPLARATARLEYAFSSKRRRAVESNLAWIAGSGRLPGPPPPLRRTVRAIFESYHRFLLEYLSQRALGAHALDTKFRFEGMELLYEALSLGRGAVVAAPHVGNWELAGIATARLGHRVHVVTGVQFHPAFTGAARALKDRERILVSTPEEGFRPLLRTLREGGIVVLLADGDVFVRSLETEFFGRRVALPAGPALLARRARSPLLFAHAERRPAVTAGAGNGAHRPLERHVVSFDGVELPDPALPLKEDLLRLMRRVAEYQERAIAANLTTWCIFRPLFPASDAA</sequence>
<evidence type="ECO:0000256" key="3">
    <source>
        <dbReference type="ARBA" id="ARBA00022519"/>
    </source>
</evidence>
<evidence type="ECO:0000256" key="6">
    <source>
        <dbReference type="ARBA" id="ARBA00023315"/>
    </source>
</evidence>
<organism evidence="7 8">
    <name type="scientific">Eiseniibacteriota bacterium</name>
    <dbReference type="NCBI Taxonomy" id="2212470"/>
    <lineage>
        <taxon>Bacteria</taxon>
        <taxon>Candidatus Eiseniibacteriota</taxon>
    </lineage>
</organism>
<keyword evidence="5" id="KW-0472">Membrane</keyword>
<protein>
    <recommendedName>
        <fullName evidence="9">Lysophospholipid acyltransferase family protein</fullName>
    </recommendedName>
</protein>
<accession>A0A538S6Y5</accession>
<name>A0A538S6Y5_UNCEI</name>
<evidence type="ECO:0000313" key="8">
    <source>
        <dbReference type="Proteomes" id="UP000316292"/>
    </source>
</evidence>
<evidence type="ECO:0000256" key="1">
    <source>
        <dbReference type="ARBA" id="ARBA00004533"/>
    </source>
</evidence>
<keyword evidence="6" id="KW-0012">Acyltransferase</keyword>